<proteinExistence type="predicted"/>
<organism evidence="2 3">
    <name type="scientific">Opisthorchis viverrini</name>
    <name type="common">Southeast Asian liver fluke</name>
    <dbReference type="NCBI Taxonomy" id="6198"/>
    <lineage>
        <taxon>Eukaryota</taxon>
        <taxon>Metazoa</taxon>
        <taxon>Spiralia</taxon>
        <taxon>Lophotrochozoa</taxon>
        <taxon>Platyhelminthes</taxon>
        <taxon>Trematoda</taxon>
        <taxon>Digenea</taxon>
        <taxon>Opisthorchiida</taxon>
        <taxon>Opisthorchiata</taxon>
        <taxon>Opisthorchiidae</taxon>
        <taxon>Opisthorchis</taxon>
    </lineage>
</organism>
<feature type="signal peptide" evidence="1">
    <location>
        <begin position="1"/>
        <end position="19"/>
    </location>
</feature>
<sequence>MFVVATLLILAATCLLTSASQHTGDRQPISSEDFTSQTFGKLVEEANYWCNYAINHEKWHKRKGDLDGTKSVAPGIIYELHIRQRGTQCMRTEMLERGFNGKGSMCVAQNNGNWACKLICFSSFLDALSVSGSLLRQPREKPWTNSMEITDGDIWLVDVIDEVSSETVKKCKSWNWGKFWWMIRDTQIRIDNRDVDKSLYELSTVTESLQTICYSLQLKDFLFSVEESTPDTWK</sequence>
<gene>
    <name evidence="2" type="ORF">T265_05915</name>
</gene>
<dbReference type="RefSeq" id="XP_009169314.1">
    <property type="nucleotide sequence ID" value="XM_009171050.1"/>
</dbReference>
<protein>
    <recommendedName>
        <fullName evidence="4">Cystatin domain-containing protein</fullName>
    </recommendedName>
</protein>
<dbReference type="OrthoDB" id="6248810at2759"/>
<accession>A0A074ZI04</accession>
<evidence type="ECO:0000256" key="1">
    <source>
        <dbReference type="SAM" id="SignalP"/>
    </source>
</evidence>
<keyword evidence="1" id="KW-0732">Signal</keyword>
<name>A0A074ZI04_OPIVI</name>
<dbReference type="EMBL" id="KL596735">
    <property type="protein sequence ID" value="KER26933.1"/>
    <property type="molecule type" value="Genomic_DNA"/>
</dbReference>
<dbReference type="AlphaFoldDB" id="A0A074ZI04"/>
<evidence type="ECO:0008006" key="4">
    <source>
        <dbReference type="Google" id="ProtNLM"/>
    </source>
</evidence>
<dbReference type="GeneID" id="20320097"/>
<dbReference type="KEGG" id="ovi:T265_05915"/>
<keyword evidence="3" id="KW-1185">Reference proteome</keyword>
<feature type="chain" id="PRO_5001705263" description="Cystatin domain-containing protein" evidence="1">
    <location>
        <begin position="20"/>
        <end position="234"/>
    </location>
</feature>
<dbReference type="Proteomes" id="UP000054324">
    <property type="component" value="Unassembled WGS sequence"/>
</dbReference>
<evidence type="ECO:0000313" key="2">
    <source>
        <dbReference type="EMBL" id="KER26933.1"/>
    </source>
</evidence>
<dbReference type="CTD" id="20320097"/>
<evidence type="ECO:0000313" key="3">
    <source>
        <dbReference type="Proteomes" id="UP000054324"/>
    </source>
</evidence>
<reference evidence="2 3" key="1">
    <citation type="submission" date="2013-11" db="EMBL/GenBank/DDBJ databases">
        <title>Opisthorchis viverrini - life in the bile duct.</title>
        <authorList>
            <person name="Young N.D."/>
            <person name="Nagarajan N."/>
            <person name="Lin S.J."/>
            <person name="Korhonen P.K."/>
            <person name="Jex A.R."/>
            <person name="Hall R.S."/>
            <person name="Safavi-Hemami H."/>
            <person name="Kaewkong W."/>
            <person name="Bertrand D."/>
            <person name="Gao S."/>
            <person name="Seet Q."/>
            <person name="Wongkham S."/>
            <person name="Teh B.T."/>
            <person name="Wongkham C."/>
            <person name="Intapan P.M."/>
            <person name="Maleewong W."/>
            <person name="Yang X."/>
            <person name="Hu M."/>
            <person name="Wang Z."/>
            <person name="Hofmann A."/>
            <person name="Sternberg P.W."/>
            <person name="Tan P."/>
            <person name="Wang J."/>
            <person name="Gasser R.B."/>
        </authorList>
    </citation>
    <scope>NUCLEOTIDE SEQUENCE [LARGE SCALE GENOMIC DNA]</scope>
</reference>